<name>A0A5N6SIB4_ASPPS</name>
<dbReference type="PROSITE" id="PS00061">
    <property type="entry name" value="ADH_SHORT"/>
    <property type="match status" value="1"/>
</dbReference>
<dbReference type="InterPro" id="IPR002347">
    <property type="entry name" value="SDR_fam"/>
</dbReference>
<dbReference type="PRINTS" id="PR00081">
    <property type="entry name" value="GDHRDH"/>
</dbReference>
<proteinExistence type="inferred from homology"/>
<dbReference type="Pfam" id="PF00106">
    <property type="entry name" value="adh_short"/>
    <property type="match status" value="1"/>
</dbReference>
<evidence type="ECO:0000256" key="2">
    <source>
        <dbReference type="ARBA" id="ARBA00022857"/>
    </source>
</evidence>
<keyword evidence="2" id="KW-0521">NADP</keyword>
<evidence type="ECO:0000256" key="1">
    <source>
        <dbReference type="ARBA" id="ARBA00006484"/>
    </source>
</evidence>
<keyword evidence="5" id="KW-1185">Reference proteome</keyword>
<dbReference type="FunFam" id="3.40.50.720:FF:000281">
    <property type="entry name" value="Uncharacterized oxidoreductase YIR035C"/>
    <property type="match status" value="1"/>
</dbReference>
<comment type="similarity">
    <text evidence="1">Belongs to the short-chain dehydrogenases/reductases (SDR) family.</text>
</comment>
<dbReference type="OrthoDB" id="153074at2759"/>
<accession>A0A5N6SIB4</accession>
<organism evidence="4 5">
    <name type="scientific">Aspergillus pseudotamarii</name>
    <dbReference type="NCBI Taxonomy" id="132259"/>
    <lineage>
        <taxon>Eukaryota</taxon>
        <taxon>Fungi</taxon>
        <taxon>Dikarya</taxon>
        <taxon>Ascomycota</taxon>
        <taxon>Pezizomycotina</taxon>
        <taxon>Eurotiomycetes</taxon>
        <taxon>Eurotiomycetidae</taxon>
        <taxon>Eurotiales</taxon>
        <taxon>Aspergillaceae</taxon>
        <taxon>Aspergillus</taxon>
        <taxon>Aspergillus subgen. Circumdati</taxon>
    </lineage>
</organism>
<dbReference type="InterPro" id="IPR036291">
    <property type="entry name" value="NAD(P)-bd_dom_sf"/>
</dbReference>
<dbReference type="SUPFAM" id="SSF51735">
    <property type="entry name" value="NAD(P)-binding Rossmann-fold domains"/>
    <property type="match status" value="1"/>
</dbReference>
<dbReference type="EMBL" id="ML743625">
    <property type="protein sequence ID" value="KAE8132844.1"/>
    <property type="molecule type" value="Genomic_DNA"/>
</dbReference>
<dbReference type="AlphaFoldDB" id="A0A5N6SIB4"/>
<dbReference type="GO" id="GO:0044550">
    <property type="term" value="P:secondary metabolite biosynthetic process"/>
    <property type="evidence" value="ECO:0007669"/>
    <property type="project" value="UniProtKB-ARBA"/>
</dbReference>
<dbReference type="GeneID" id="43642108"/>
<keyword evidence="3" id="KW-0560">Oxidoreductase</keyword>
<evidence type="ECO:0000313" key="4">
    <source>
        <dbReference type="EMBL" id="KAE8132844.1"/>
    </source>
</evidence>
<sequence length="277" mass="29762">MAEPTAGSGPTVGRILDRQTLRRTVSGPEKLTRLPHVIGIGLAISKFLLTAPQSHNVVVIARSIEPLQKLKDQYAKQVEILNGDLADLSLAPKAVELALKSFGRLDGLVLNHGVLGQVGKIAEADPEQWKQGFDINFISLVAFVKAGLPALRESKGRIVFTSSAAAVSAFKGWGLYGASKAAMNHLSLSLSEEEPDVTSVSVQPGLVDTEMQREIREDHATTLDPQFHALFTTVHKDGGLLKPEQPGHVLARLVIDAPNSLSGQFLAWDDQALAAFQ</sequence>
<dbReference type="GO" id="GO:0050664">
    <property type="term" value="F:oxidoreductase activity, acting on NAD(P)H, oxygen as acceptor"/>
    <property type="evidence" value="ECO:0007669"/>
    <property type="project" value="TreeGrafter"/>
</dbReference>
<dbReference type="InterPro" id="IPR020904">
    <property type="entry name" value="Sc_DH/Rdtase_CS"/>
</dbReference>
<dbReference type="PANTHER" id="PTHR43008:SF8">
    <property type="entry name" value="BENZIL REDUCTASE ((S)-BENZOIN FORMING) IRC24"/>
    <property type="match status" value="1"/>
</dbReference>
<dbReference type="PANTHER" id="PTHR43008">
    <property type="entry name" value="BENZIL REDUCTASE"/>
    <property type="match status" value="1"/>
</dbReference>
<dbReference type="CDD" id="cd05367">
    <property type="entry name" value="SPR-like_SDR_c"/>
    <property type="match status" value="1"/>
</dbReference>
<dbReference type="RefSeq" id="XP_031908907.1">
    <property type="nucleotide sequence ID" value="XM_032057898.1"/>
</dbReference>
<evidence type="ECO:0000256" key="3">
    <source>
        <dbReference type="ARBA" id="ARBA00023002"/>
    </source>
</evidence>
<gene>
    <name evidence="4" type="ORF">BDV38DRAFT_274762</name>
</gene>
<evidence type="ECO:0008006" key="6">
    <source>
        <dbReference type="Google" id="ProtNLM"/>
    </source>
</evidence>
<dbReference type="Proteomes" id="UP000325672">
    <property type="component" value="Unassembled WGS sequence"/>
</dbReference>
<dbReference type="Gene3D" id="3.40.50.720">
    <property type="entry name" value="NAD(P)-binding Rossmann-like Domain"/>
    <property type="match status" value="1"/>
</dbReference>
<evidence type="ECO:0000313" key="5">
    <source>
        <dbReference type="Proteomes" id="UP000325672"/>
    </source>
</evidence>
<protein>
    <recommendedName>
        <fullName evidence="6">Short-chain dehydrogenase</fullName>
    </recommendedName>
</protein>
<reference evidence="4 5" key="1">
    <citation type="submission" date="2019-04" db="EMBL/GenBank/DDBJ databases">
        <title>Friends and foes A comparative genomics study of 23 Aspergillus species from section Flavi.</title>
        <authorList>
            <consortium name="DOE Joint Genome Institute"/>
            <person name="Kjaerbolling I."/>
            <person name="Vesth T."/>
            <person name="Frisvad J.C."/>
            <person name="Nybo J.L."/>
            <person name="Theobald S."/>
            <person name="Kildgaard S."/>
            <person name="Isbrandt T."/>
            <person name="Kuo A."/>
            <person name="Sato A."/>
            <person name="Lyhne E.K."/>
            <person name="Kogle M.E."/>
            <person name="Wiebenga A."/>
            <person name="Kun R.S."/>
            <person name="Lubbers R.J."/>
            <person name="Makela M.R."/>
            <person name="Barry K."/>
            <person name="Chovatia M."/>
            <person name="Clum A."/>
            <person name="Daum C."/>
            <person name="Haridas S."/>
            <person name="He G."/>
            <person name="LaButti K."/>
            <person name="Lipzen A."/>
            <person name="Mondo S."/>
            <person name="Riley R."/>
            <person name="Salamov A."/>
            <person name="Simmons B.A."/>
            <person name="Magnuson J.K."/>
            <person name="Henrissat B."/>
            <person name="Mortensen U.H."/>
            <person name="Larsen T.O."/>
            <person name="Devries R.P."/>
            <person name="Grigoriev I.V."/>
            <person name="Machida M."/>
            <person name="Baker S.E."/>
            <person name="Andersen M.R."/>
        </authorList>
    </citation>
    <scope>NUCLEOTIDE SEQUENCE [LARGE SCALE GENOMIC DNA]</scope>
    <source>
        <strain evidence="4 5">CBS 117625</strain>
    </source>
</reference>